<dbReference type="Proteomes" id="UP000054843">
    <property type="component" value="Unassembled WGS sequence"/>
</dbReference>
<reference evidence="1 2" key="1">
    <citation type="submission" date="2015-01" db="EMBL/GenBank/DDBJ databases">
        <title>Evolution of Trichinella species and genotypes.</title>
        <authorList>
            <person name="Korhonen P.K."/>
            <person name="Edoardo P."/>
            <person name="Giuseppe L.R."/>
            <person name="Gasser R.B."/>
        </authorList>
    </citation>
    <scope>NUCLEOTIDE SEQUENCE [LARGE SCALE GENOMIC DNA]</scope>
    <source>
        <strain evidence="1">ISS1980</strain>
    </source>
</reference>
<protein>
    <submittedName>
        <fullName evidence="1">Uncharacterized protein</fullName>
    </submittedName>
</protein>
<organism evidence="1 2">
    <name type="scientific">Trichinella papuae</name>
    <dbReference type="NCBI Taxonomy" id="268474"/>
    <lineage>
        <taxon>Eukaryota</taxon>
        <taxon>Metazoa</taxon>
        <taxon>Ecdysozoa</taxon>
        <taxon>Nematoda</taxon>
        <taxon>Enoplea</taxon>
        <taxon>Dorylaimia</taxon>
        <taxon>Trichinellida</taxon>
        <taxon>Trichinellidae</taxon>
        <taxon>Trichinella</taxon>
    </lineage>
</organism>
<gene>
    <name evidence="1" type="ORF">T10_432</name>
</gene>
<keyword evidence="2" id="KW-1185">Reference proteome</keyword>
<dbReference type="EMBL" id="JYDO01000020">
    <property type="protein sequence ID" value="KRZ77330.1"/>
    <property type="molecule type" value="Genomic_DNA"/>
</dbReference>
<name>A0A0V1MZZ6_9BILA</name>
<accession>A0A0V1MZZ6</accession>
<evidence type="ECO:0000313" key="2">
    <source>
        <dbReference type="Proteomes" id="UP000054843"/>
    </source>
</evidence>
<dbReference type="AlphaFoldDB" id="A0A0V1MZZ6"/>
<comment type="caution">
    <text evidence="1">The sequence shown here is derived from an EMBL/GenBank/DDBJ whole genome shotgun (WGS) entry which is preliminary data.</text>
</comment>
<sequence length="78" mass="8727">MPTKTISTKDENILFDTPLFFSNTKAIILSLISKSVLPTVQTLTLVTNKEIHRVSFSDHYAREAASLFTLTLSDINQV</sequence>
<evidence type="ECO:0000313" key="1">
    <source>
        <dbReference type="EMBL" id="KRZ77330.1"/>
    </source>
</evidence>
<proteinExistence type="predicted"/>